<evidence type="ECO:0000256" key="1">
    <source>
        <dbReference type="ARBA" id="ARBA00001933"/>
    </source>
</evidence>
<dbReference type="GO" id="GO:0046872">
    <property type="term" value="F:metal ion binding"/>
    <property type="evidence" value="ECO:0007669"/>
    <property type="project" value="UniProtKB-KW"/>
</dbReference>
<feature type="compositionally biased region" description="Basic and acidic residues" evidence="10">
    <location>
        <begin position="488"/>
        <end position="503"/>
    </location>
</feature>
<dbReference type="SFLD" id="SFLDG01070">
    <property type="entry name" value="PLP-dependent"/>
    <property type="match status" value="1"/>
</dbReference>
<evidence type="ECO:0000256" key="6">
    <source>
        <dbReference type="ARBA" id="ARBA00022723"/>
    </source>
</evidence>
<keyword evidence="5" id="KW-0949">S-adenosyl-L-methionine</keyword>
<evidence type="ECO:0000313" key="12">
    <source>
        <dbReference type="Proteomes" id="UP000673975"/>
    </source>
</evidence>
<sequence length="503" mass="57675">MTYFDFKPNETFFIDGKAPKLKTYNLRNFEKIPQVQSLPEEIRFAIEVVGNVLPFKVNNYVINELINWDNIPEDPMFQLTFPQKTMLKSHHFDQMAEVLKSGASREEITKTANEIRMQLNPHPAGQKDENTPQLGCETLSGMQHKYQETALFFPSQGQTCHSYCTFCFRWPQFVGIDELKFAMKEAELLVAYLKEHPEVTDVLFTGGDPMIMKPRVLASYIEPLIEADLPNLRNIRIGTKGLAYWPYKFVTDKDSGEMLDLFRKVTDSGLHLALMGHYSHPVEMSTDIHKEAVRRVRSTGAQIRTQSPLLRHINDSSDVWAEMWREQVKQGMIPYYMFVVRDTGARHHFDIPLEEAWNIFRGAFNQVSGIARTVRGPSMSAGPGKVHVLGVSEINGEKVFTLQFLQGRNPEWTGRPFFAEYNPDAVWLNDLKPAFGQDKFFFEEETEQIEFDEQYSGKFNDSGNGYRNGNGTNGNGSNGHSNGSNGHRNRDMDSFIRQINDRK</sequence>
<dbReference type="CDD" id="cd01335">
    <property type="entry name" value="Radical_SAM"/>
    <property type="match status" value="1"/>
</dbReference>
<protein>
    <recommendedName>
        <fullName evidence="13">Lysine 2,3-aminomutase</fullName>
    </recommendedName>
</protein>
<evidence type="ECO:0000256" key="9">
    <source>
        <dbReference type="ARBA" id="ARBA00023014"/>
    </source>
</evidence>
<evidence type="ECO:0000256" key="7">
    <source>
        <dbReference type="ARBA" id="ARBA00022898"/>
    </source>
</evidence>
<evidence type="ECO:0008006" key="13">
    <source>
        <dbReference type="Google" id="ProtNLM"/>
    </source>
</evidence>
<dbReference type="GO" id="GO:0003824">
    <property type="term" value="F:catalytic activity"/>
    <property type="evidence" value="ECO:0007669"/>
    <property type="project" value="InterPro"/>
</dbReference>
<keyword evidence="8" id="KW-0408">Iron</keyword>
<name>A0A8J7UTA1_9BACT</name>
<dbReference type="Proteomes" id="UP000673975">
    <property type="component" value="Unassembled WGS sequence"/>
</dbReference>
<comment type="caution">
    <text evidence="11">The sequence shown here is derived from an EMBL/GenBank/DDBJ whole genome shotgun (WGS) entry which is preliminary data.</text>
</comment>
<dbReference type="InterPro" id="IPR058240">
    <property type="entry name" value="rSAM_sf"/>
</dbReference>
<comment type="cofactor">
    <cofactor evidence="2">
        <name>[4Fe-4S] cluster</name>
        <dbReference type="ChEBI" id="CHEBI:49883"/>
    </cofactor>
</comment>
<feature type="region of interest" description="Disordered" evidence="10">
    <location>
        <begin position="452"/>
        <end position="503"/>
    </location>
</feature>
<keyword evidence="6" id="KW-0479">Metal-binding</keyword>
<evidence type="ECO:0000256" key="3">
    <source>
        <dbReference type="ARBA" id="ARBA00008703"/>
    </source>
</evidence>
<organism evidence="11 12">
    <name type="scientific">Natronogracilivirga saccharolytica</name>
    <dbReference type="NCBI Taxonomy" id="2812953"/>
    <lineage>
        <taxon>Bacteria</taxon>
        <taxon>Pseudomonadati</taxon>
        <taxon>Balneolota</taxon>
        <taxon>Balneolia</taxon>
        <taxon>Balneolales</taxon>
        <taxon>Cyclonatronaceae</taxon>
        <taxon>Natronogracilivirga</taxon>
    </lineage>
</organism>
<evidence type="ECO:0000313" key="11">
    <source>
        <dbReference type="EMBL" id="MBP3191135.1"/>
    </source>
</evidence>
<dbReference type="PANTHER" id="PTHR30538:SF0">
    <property type="entry name" value="L-LYSINE 2,3-AMINOMUTASE AQ_1632-RELATED"/>
    <property type="match status" value="1"/>
</dbReference>
<dbReference type="InterPro" id="IPR013785">
    <property type="entry name" value="Aldolase_TIM"/>
</dbReference>
<dbReference type="InterPro" id="IPR007197">
    <property type="entry name" value="rSAM"/>
</dbReference>
<comment type="cofactor">
    <cofactor evidence="1">
        <name>pyridoxal 5'-phosphate</name>
        <dbReference type="ChEBI" id="CHEBI:597326"/>
    </cofactor>
</comment>
<dbReference type="Gene3D" id="3.20.20.70">
    <property type="entry name" value="Aldolase class I"/>
    <property type="match status" value="1"/>
</dbReference>
<dbReference type="SUPFAM" id="SSF102114">
    <property type="entry name" value="Radical SAM enzymes"/>
    <property type="match status" value="1"/>
</dbReference>
<keyword evidence="9" id="KW-0411">Iron-sulfur</keyword>
<keyword evidence="7" id="KW-0663">Pyridoxal phosphate</keyword>
<reference evidence="11" key="1">
    <citation type="submission" date="2021-02" db="EMBL/GenBank/DDBJ databases">
        <title>Natronogracilivirga saccharolytica gen. nov. sp. nov. a new anaerobic, haloalkiliphilic carbohydrate-fermenting bacterium from soda lake and proposing of Cyclonatronumiaceae fam. nov. in the phylum Balneolaeota.</title>
        <authorList>
            <person name="Zhilina T.N."/>
            <person name="Sorokin D.Y."/>
            <person name="Zavarzina D.G."/>
            <person name="Toshchakov S.V."/>
            <person name="Kublanov I.V."/>
        </authorList>
    </citation>
    <scope>NUCLEOTIDE SEQUENCE</scope>
    <source>
        <strain evidence="11">Z-1702</strain>
    </source>
</reference>
<dbReference type="InterPro" id="IPR003739">
    <property type="entry name" value="Lys_aminomutase/Glu_NH3_mut"/>
</dbReference>
<dbReference type="RefSeq" id="WP_210509371.1">
    <property type="nucleotide sequence ID" value="NZ_JAFIDN010000001.1"/>
</dbReference>
<keyword evidence="12" id="KW-1185">Reference proteome</keyword>
<evidence type="ECO:0000256" key="8">
    <source>
        <dbReference type="ARBA" id="ARBA00023004"/>
    </source>
</evidence>
<proteinExistence type="inferred from homology"/>
<accession>A0A8J7UTA1</accession>
<dbReference type="PANTHER" id="PTHR30538">
    <property type="entry name" value="LYSINE 2,3-AMINOMUTASE-RELATED"/>
    <property type="match status" value="1"/>
</dbReference>
<dbReference type="SFLD" id="SFLDS00029">
    <property type="entry name" value="Radical_SAM"/>
    <property type="match status" value="1"/>
</dbReference>
<evidence type="ECO:0000256" key="2">
    <source>
        <dbReference type="ARBA" id="ARBA00001966"/>
    </source>
</evidence>
<dbReference type="GO" id="GO:0051539">
    <property type="term" value="F:4 iron, 4 sulfur cluster binding"/>
    <property type="evidence" value="ECO:0007669"/>
    <property type="project" value="UniProtKB-KW"/>
</dbReference>
<evidence type="ECO:0000256" key="5">
    <source>
        <dbReference type="ARBA" id="ARBA00022691"/>
    </source>
</evidence>
<feature type="compositionally biased region" description="Gly residues" evidence="10">
    <location>
        <begin position="466"/>
        <end position="477"/>
    </location>
</feature>
<keyword evidence="4" id="KW-0004">4Fe-4S</keyword>
<comment type="similarity">
    <text evidence="3">Belongs to the radical SAM superfamily. KamA family.</text>
</comment>
<evidence type="ECO:0000256" key="4">
    <source>
        <dbReference type="ARBA" id="ARBA00022485"/>
    </source>
</evidence>
<gene>
    <name evidence="11" type="ORF">NATSA_00515</name>
</gene>
<dbReference type="AlphaFoldDB" id="A0A8J7UTA1"/>
<dbReference type="EMBL" id="JAFIDN010000001">
    <property type="protein sequence ID" value="MBP3191135.1"/>
    <property type="molecule type" value="Genomic_DNA"/>
</dbReference>
<evidence type="ECO:0000256" key="10">
    <source>
        <dbReference type="SAM" id="MobiDB-lite"/>
    </source>
</evidence>